<feature type="compositionally biased region" description="Basic and acidic residues" evidence="1">
    <location>
        <begin position="139"/>
        <end position="152"/>
    </location>
</feature>
<protein>
    <submittedName>
        <fullName evidence="2">DUF3987 domain-containing protein</fullName>
    </submittedName>
</protein>
<feature type="region of interest" description="Disordered" evidence="1">
    <location>
        <begin position="139"/>
        <end position="158"/>
    </location>
</feature>
<reference evidence="2 3" key="1">
    <citation type="submission" date="2018-07" db="EMBL/GenBank/DDBJ databases">
        <title>Genome analysis of Runella aurantiaca.</title>
        <authorList>
            <person name="Yang X."/>
        </authorList>
    </citation>
    <scope>NUCLEOTIDE SEQUENCE [LARGE SCALE GENOMIC DNA]</scope>
    <source>
        <strain evidence="2 3">YX9</strain>
    </source>
</reference>
<organism evidence="2 3">
    <name type="scientific">Runella aurantiaca</name>
    <dbReference type="NCBI Taxonomy" id="2282308"/>
    <lineage>
        <taxon>Bacteria</taxon>
        <taxon>Pseudomonadati</taxon>
        <taxon>Bacteroidota</taxon>
        <taxon>Cytophagia</taxon>
        <taxon>Cytophagales</taxon>
        <taxon>Spirosomataceae</taxon>
        <taxon>Runella</taxon>
    </lineage>
</organism>
<proteinExistence type="predicted"/>
<evidence type="ECO:0000313" key="2">
    <source>
        <dbReference type="EMBL" id="RDB02397.1"/>
    </source>
</evidence>
<dbReference type="RefSeq" id="WP_114464529.1">
    <property type="nucleotide sequence ID" value="NZ_QPIW01000045.1"/>
</dbReference>
<name>A0A369I1Q0_9BACT</name>
<evidence type="ECO:0000256" key="1">
    <source>
        <dbReference type="SAM" id="MobiDB-lite"/>
    </source>
</evidence>
<dbReference type="AlphaFoldDB" id="A0A369I1Q0"/>
<keyword evidence="3" id="KW-1185">Reference proteome</keyword>
<dbReference type="InterPro" id="IPR025048">
    <property type="entry name" value="DUF3987"/>
</dbReference>
<dbReference type="EMBL" id="QPIW01000045">
    <property type="protein sequence ID" value="RDB02397.1"/>
    <property type="molecule type" value="Genomic_DNA"/>
</dbReference>
<sequence length="460" mass="51742">MNQDATTLSAGQISPTDLETELNSFQRPKLTDAVAIPDSVYEKLPPYLASACNIFQNRTERDVFLIATLGVISGCLPNVYGLYDNSKVGANLYLFISAPPAAGKGPMKWAKQLAAGIHRNLRLQTANELEAFKQDEREYQKAMKNKEEEPPEKPSPPVNKMLFIPANSSAAVVLKALNDNQERGMMFESEADTLSATLNQDWGNYSDMLRKAFHHEAISQLRKTNDEFSEMEHPFLSVILSGTPAQVRKLIPNTENGLFSRFCFYSFEYELSWKSVFAKTSHGSYDDKVDEYALDLLMLYDNLQTRTQNPLLFGLTAAQEALFNQTFERWQLELVDEIGDNLIASIRRLGLITFRIAMILTMIRNKNDQLGKSEVICQDDDFMTALTLSEVLIGHAVKMYHALAKKPSVLSSQEIKAAKIREAIQMTQNGKKTREIAELLLGDKGKHKTISNWLNNNPSV</sequence>
<dbReference type="Pfam" id="PF13148">
    <property type="entry name" value="DUF3987"/>
    <property type="match status" value="1"/>
</dbReference>
<dbReference type="Proteomes" id="UP000253141">
    <property type="component" value="Unassembled WGS sequence"/>
</dbReference>
<comment type="caution">
    <text evidence="2">The sequence shown here is derived from an EMBL/GenBank/DDBJ whole genome shotgun (WGS) entry which is preliminary data.</text>
</comment>
<gene>
    <name evidence="2" type="ORF">DVG78_29120</name>
</gene>
<accession>A0A369I1Q0</accession>
<evidence type="ECO:0000313" key="3">
    <source>
        <dbReference type="Proteomes" id="UP000253141"/>
    </source>
</evidence>
<dbReference type="OrthoDB" id="1522635at2"/>